<dbReference type="AlphaFoldDB" id="A0A3M8RMF8"/>
<dbReference type="PANTHER" id="PTHR43679">
    <property type="entry name" value="OCTANOYLTRANSFERASE LIPM-RELATED"/>
    <property type="match status" value="1"/>
</dbReference>
<evidence type="ECO:0000313" key="2">
    <source>
        <dbReference type="EMBL" id="RNF68344.1"/>
    </source>
</evidence>
<name>A0A3M8RMF8_9PROT</name>
<organism evidence="2">
    <name type="scientific">Acidithiobacillus sulfuriphilus</name>
    <dbReference type="NCBI Taxonomy" id="1867749"/>
    <lineage>
        <taxon>Bacteria</taxon>
        <taxon>Pseudomonadati</taxon>
        <taxon>Pseudomonadota</taxon>
        <taxon>Acidithiobacillia</taxon>
        <taxon>Acidithiobacillales</taxon>
        <taxon>Acidithiobacillaceae</taxon>
        <taxon>Acidithiobacillus</taxon>
    </lineage>
</organism>
<sequence length="354" mass="38656">MSAADWVVVDTGLRPAHEHMALDMAFMAACAAGEIANCFRFLRFEPSALVGFHQSPEQELNLAYCTEHGIAVQRRLTGGGAIIFDPQQLGWELVCRRSALPGGDMSSMARIICEAAARGLGHLGIDAQFRPRNDIEVEGRKISGTGGIMDGEVVLFQGTVLLDLDIATMLRVLRVPAEKLDAHAIASVGERVTSLRHLLGEAPGLAAVEDALLQGFTEHLGMRFVPAPLPQAVAERLPAALAEVTAPEWLGMQGRGREWMPQKSAVLRVPGGTLRAEILLDQFGNRLRQVHFSGDYFVQPRRAVVDLEAALRNIHLDDLRNVVQAFFVEREWDGFGLLPENFADVVQRAAEAQS</sequence>
<accession>A0A3M8RMF8</accession>
<dbReference type="PANTHER" id="PTHR43679:SF2">
    <property type="entry name" value="OCTANOYL-[GCVH]:PROTEIN N-OCTANOYLTRANSFERASE"/>
    <property type="match status" value="1"/>
</dbReference>
<dbReference type="RefSeq" id="WP_123102108.1">
    <property type="nucleotide sequence ID" value="NZ_CP127527.1"/>
</dbReference>
<dbReference type="EMBL" id="RIZI01000122">
    <property type="protein sequence ID" value="RNF68344.1"/>
    <property type="molecule type" value="Genomic_DNA"/>
</dbReference>
<reference evidence="2" key="1">
    <citation type="submission" date="2018-10" db="EMBL/GenBank/DDBJ databases">
        <title>Acidithiobacillus sulfuriphilus sp. nov.: an extremely acidophilic sulfur-oxidizing chemolithotroph isolated from a neutral pH environment.</title>
        <authorList>
            <person name="Falagan C."/>
            <person name="Moya-Beltran A."/>
            <person name="Quatrini R."/>
            <person name="Johnson D.B."/>
        </authorList>
    </citation>
    <scope>NUCLEOTIDE SEQUENCE [LARGE SCALE GENOMIC DNA]</scope>
    <source>
        <strain evidence="2">CJ-2</strain>
    </source>
</reference>
<dbReference type="Gene3D" id="3.30.390.50">
    <property type="entry name" value="CO dehydrogenase flavoprotein, C-terminal domain"/>
    <property type="match status" value="1"/>
</dbReference>
<evidence type="ECO:0000259" key="1">
    <source>
        <dbReference type="PROSITE" id="PS51733"/>
    </source>
</evidence>
<keyword evidence="2" id="KW-0436">Ligase</keyword>
<gene>
    <name evidence="2" type="ORF">EC580_03155</name>
</gene>
<dbReference type="SUPFAM" id="SSF55681">
    <property type="entry name" value="Class II aaRS and biotin synthetases"/>
    <property type="match status" value="1"/>
</dbReference>
<dbReference type="GO" id="GO:0016874">
    <property type="term" value="F:ligase activity"/>
    <property type="evidence" value="ECO:0007669"/>
    <property type="project" value="UniProtKB-KW"/>
</dbReference>
<dbReference type="InterPro" id="IPR045864">
    <property type="entry name" value="aa-tRNA-synth_II/BPL/LPL"/>
</dbReference>
<proteinExistence type="predicted"/>
<dbReference type="OrthoDB" id="9787898at2"/>
<dbReference type="InterPro" id="IPR050664">
    <property type="entry name" value="Octanoyltrans_LipM/LipL"/>
</dbReference>
<protein>
    <submittedName>
        <fullName evidence="2">Lipoate--protein ligase family protein</fullName>
    </submittedName>
</protein>
<dbReference type="CDD" id="cd16443">
    <property type="entry name" value="LplA"/>
    <property type="match status" value="1"/>
</dbReference>
<feature type="domain" description="BPL/LPL catalytic" evidence="1">
    <location>
        <begin position="33"/>
        <end position="224"/>
    </location>
</feature>
<dbReference type="InterPro" id="IPR004143">
    <property type="entry name" value="BPL_LPL_catalytic"/>
</dbReference>
<dbReference type="Pfam" id="PF21948">
    <property type="entry name" value="LplA-B_cat"/>
    <property type="match status" value="1"/>
</dbReference>
<dbReference type="PROSITE" id="PS51733">
    <property type="entry name" value="BPL_LPL_CATALYTIC"/>
    <property type="match status" value="1"/>
</dbReference>
<comment type="caution">
    <text evidence="2">The sequence shown here is derived from an EMBL/GenBank/DDBJ whole genome shotgun (WGS) entry which is preliminary data.</text>
</comment>
<dbReference type="Gene3D" id="3.30.930.10">
    <property type="entry name" value="Bira Bifunctional Protein, Domain 2"/>
    <property type="match status" value="1"/>
</dbReference>